<feature type="domain" description="ABC transporter" evidence="5">
    <location>
        <begin position="26"/>
        <end position="146"/>
    </location>
</feature>
<name>A0A382F1D0_9ZZZZ</name>
<keyword evidence="2" id="KW-0813">Transport</keyword>
<dbReference type="GO" id="GO:0016020">
    <property type="term" value="C:membrane"/>
    <property type="evidence" value="ECO:0007669"/>
    <property type="project" value="UniProtKB-SubCell"/>
</dbReference>
<dbReference type="InterPro" id="IPR003439">
    <property type="entry name" value="ABC_transporter-like_ATP-bd"/>
</dbReference>
<evidence type="ECO:0000256" key="2">
    <source>
        <dbReference type="ARBA" id="ARBA00022448"/>
    </source>
</evidence>
<gene>
    <name evidence="6" type="ORF">METZ01_LOCUS209672</name>
</gene>
<dbReference type="GO" id="GO:0005524">
    <property type="term" value="F:ATP binding"/>
    <property type="evidence" value="ECO:0007669"/>
    <property type="project" value="InterPro"/>
</dbReference>
<protein>
    <recommendedName>
        <fullName evidence="5">ABC transporter domain-containing protein</fullName>
    </recommendedName>
</protein>
<reference evidence="6" key="1">
    <citation type="submission" date="2018-05" db="EMBL/GenBank/DDBJ databases">
        <authorList>
            <person name="Lanie J.A."/>
            <person name="Ng W.-L."/>
            <person name="Kazmierczak K.M."/>
            <person name="Andrzejewski T.M."/>
            <person name="Davidsen T.M."/>
            <person name="Wayne K.J."/>
            <person name="Tettelin H."/>
            <person name="Glass J.I."/>
            <person name="Rusch D."/>
            <person name="Podicherti R."/>
            <person name="Tsui H.-C.T."/>
            <person name="Winkler M.E."/>
        </authorList>
    </citation>
    <scope>NUCLEOTIDE SEQUENCE</scope>
</reference>
<feature type="non-terminal residue" evidence="6">
    <location>
        <position position="152"/>
    </location>
</feature>
<comment type="subcellular location">
    <subcellularLocation>
        <location evidence="1">Membrane</location>
    </subcellularLocation>
</comment>
<keyword evidence="3" id="KW-1003">Cell membrane</keyword>
<dbReference type="Gene3D" id="3.40.50.300">
    <property type="entry name" value="P-loop containing nucleotide triphosphate hydrolases"/>
    <property type="match status" value="1"/>
</dbReference>
<evidence type="ECO:0000256" key="1">
    <source>
        <dbReference type="ARBA" id="ARBA00004370"/>
    </source>
</evidence>
<dbReference type="PANTHER" id="PTHR43297">
    <property type="entry name" value="OLIGOPEPTIDE TRANSPORT ATP-BINDING PROTEIN APPD"/>
    <property type="match status" value="1"/>
</dbReference>
<evidence type="ECO:0000256" key="3">
    <source>
        <dbReference type="ARBA" id="ARBA00022475"/>
    </source>
</evidence>
<dbReference type="PANTHER" id="PTHR43297:SF2">
    <property type="entry name" value="DIPEPTIDE TRANSPORT ATP-BINDING PROTEIN DPPD"/>
    <property type="match status" value="1"/>
</dbReference>
<keyword evidence="4" id="KW-0472">Membrane</keyword>
<evidence type="ECO:0000313" key="6">
    <source>
        <dbReference type="EMBL" id="SVB56818.1"/>
    </source>
</evidence>
<sequence length="152" mass="16707">MENLLTINDLSVSFGRGAGELKAVTSMRLQIEKGQIVALVGESGSGKTVTALSVTRLLPYPLAWHPGGSIKFDGQELMGATEPKMRAIRGNRISMIFQEPLNSLNPLHSVEKQIKEVLHLHKRMSDGKARERVKELLDLVGMPEASPRLHAM</sequence>
<dbReference type="Pfam" id="PF00005">
    <property type="entry name" value="ABC_tran"/>
    <property type="match status" value="1"/>
</dbReference>
<dbReference type="SUPFAM" id="SSF52540">
    <property type="entry name" value="P-loop containing nucleoside triphosphate hydrolases"/>
    <property type="match status" value="1"/>
</dbReference>
<dbReference type="InterPro" id="IPR027417">
    <property type="entry name" value="P-loop_NTPase"/>
</dbReference>
<evidence type="ECO:0000256" key="4">
    <source>
        <dbReference type="ARBA" id="ARBA00023136"/>
    </source>
</evidence>
<accession>A0A382F1D0</accession>
<proteinExistence type="predicted"/>
<organism evidence="6">
    <name type="scientific">marine metagenome</name>
    <dbReference type="NCBI Taxonomy" id="408172"/>
    <lineage>
        <taxon>unclassified sequences</taxon>
        <taxon>metagenomes</taxon>
        <taxon>ecological metagenomes</taxon>
    </lineage>
</organism>
<dbReference type="InterPro" id="IPR050388">
    <property type="entry name" value="ABC_Ni/Peptide_Import"/>
</dbReference>
<evidence type="ECO:0000259" key="5">
    <source>
        <dbReference type="Pfam" id="PF00005"/>
    </source>
</evidence>
<dbReference type="AlphaFoldDB" id="A0A382F1D0"/>
<dbReference type="GO" id="GO:0016887">
    <property type="term" value="F:ATP hydrolysis activity"/>
    <property type="evidence" value="ECO:0007669"/>
    <property type="project" value="InterPro"/>
</dbReference>
<dbReference type="EMBL" id="UINC01047488">
    <property type="protein sequence ID" value="SVB56818.1"/>
    <property type="molecule type" value="Genomic_DNA"/>
</dbReference>